<dbReference type="Pfam" id="PF07727">
    <property type="entry name" value="RVT_2"/>
    <property type="match status" value="1"/>
</dbReference>
<dbReference type="PANTHER" id="PTHR43383">
    <property type="entry name" value="NODULIN 6"/>
    <property type="match status" value="1"/>
</dbReference>
<organism evidence="2 3">
    <name type="scientific">Triticum urartu</name>
    <name type="common">Red wild einkorn</name>
    <name type="synonym">Crithodium urartu</name>
    <dbReference type="NCBI Taxonomy" id="4572"/>
    <lineage>
        <taxon>Eukaryota</taxon>
        <taxon>Viridiplantae</taxon>
        <taxon>Streptophyta</taxon>
        <taxon>Embryophyta</taxon>
        <taxon>Tracheophyta</taxon>
        <taxon>Spermatophyta</taxon>
        <taxon>Magnoliopsida</taxon>
        <taxon>Liliopsida</taxon>
        <taxon>Poales</taxon>
        <taxon>Poaceae</taxon>
        <taxon>BOP clade</taxon>
        <taxon>Pooideae</taxon>
        <taxon>Triticodae</taxon>
        <taxon>Triticeae</taxon>
        <taxon>Triticinae</taxon>
        <taxon>Triticum</taxon>
    </lineage>
</organism>
<proteinExistence type="predicted"/>
<dbReference type="PANTHER" id="PTHR43383:SF2">
    <property type="entry name" value="AMIDOHYDROLASE 2 FAMILY PROTEIN"/>
    <property type="match status" value="1"/>
</dbReference>
<dbReference type="AlphaFoldDB" id="A0A8R7PF52"/>
<accession>A0A8R7PF52</accession>
<name>A0A8R7PF52_TRIUA</name>
<evidence type="ECO:0000313" key="2">
    <source>
        <dbReference type="EnsemblPlants" id="TuG1812G0200003086.01.T01.cds350590"/>
    </source>
</evidence>
<dbReference type="EnsemblPlants" id="TuG1812G0200003086.01.T01">
    <property type="protein sequence ID" value="TuG1812G0200003086.01.T01.cds350590"/>
    <property type="gene ID" value="TuG1812G0200003086.01"/>
</dbReference>
<dbReference type="SUPFAM" id="SSF56672">
    <property type="entry name" value="DNA/RNA polymerases"/>
    <property type="match status" value="1"/>
</dbReference>
<evidence type="ECO:0000313" key="3">
    <source>
        <dbReference type="Proteomes" id="UP000015106"/>
    </source>
</evidence>
<dbReference type="Proteomes" id="UP000015106">
    <property type="component" value="Chromosome 2"/>
</dbReference>
<dbReference type="InterPro" id="IPR013103">
    <property type="entry name" value="RVT_2"/>
</dbReference>
<reference evidence="2" key="2">
    <citation type="submission" date="2018-03" db="EMBL/GenBank/DDBJ databases">
        <title>The Triticum urartu genome reveals the dynamic nature of wheat genome evolution.</title>
        <authorList>
            <person name="Ling H."/>
            <person name="Ma B."/>
            <person name="Shi X."/>
            <person name="Liu H."/>
            <person name="Dong L."/>
            <person name="Sun H."/>
            <person name="Cao Y."/>
            <person name="Gao Q."/>
            <person name="Zheng S."/>
            <person name="Li Y."/>
            <person name="Yu Y."/>
            <person name="Du H."/>
            <person name="Qi M."/>
            <person name="Li Y."/>
            <person name="Yu H."/>
            <person name="Cui Y."/>
            <person name="Wang N."/>
            <person name="Chen C."/>
            <person name="Wu H."/>
            <person name="Zhao Y."/>
            <person name="Zhang J."/>
            <person name="Li Y."/>
            <person name="Zhou W."/>
            <person name="Zhang B."/>
            <person name="Hu W."/>
            <person name="Eijk M."/>
            <person name="Tang J."/>
            <person name="Witsenboer H."/>
            <person name="Zhao S."/>
            <person name="Li Z."/>
            <person name="Zhang A."/>
            <person name="Wang D."/>
            <person name="Liang C."/>
        </authorList>
    </citation>
    <scope>NUCLEOTIDE SEQUENCE [LARGE SCALE GENOMIC DNA]</scope>
    <source>
        <strain evidence="2">cv. G1812</strain>
    </source>
</reference>
<protein>
    <recommendedName>
        <fullName evidence="1">Reverse transcriptase Ty1/copia-type domain-containing protein</fullName>
    </recommendedName>
</protein>
<keyword evidence="3" id="KW-1185">Reference proteome</keyword>
<dbReference type="InterPro" id="IPR043502">
    <property type="entry name" value="DNA/RNA_pol_sf"/>
</dbReference>
<dbReference type="Gramene" id="TuG1812G0200003086.01.T01">
    <property type="protein sequence ID" value="TuG1812G0200003086.01.T01.cds350590"/>
    <property type="gene ID" value="TuG1812G0200003086.01"/>
</dbReference>
<sequence>MEIPPGFSTSETVGKVCRLKKSLYGLQQSLRAWFDKFIHAVCSMGYGQCNGDHTLFYRHKEGKITILAVYVDDIIITGDDKEEITRLKVCLGKAFEVKICGPTQILPGHRSG</sequence>
<evidence type="ECO:0000259" key="1">
    <source>
        <dbReference type="Pfam" id="PF07727"/>
    </source>
</evidence>
<reference evidence="3" key="1">
    <citation type="journal article" date="2013" name="Nature">
        <title>Draft genome of the wheat A-genome progenitor Triticum urartu.</title>
        <authorList>
            <person name="Ling H.Q."/>
            <person name="Zhao S."/>
            <person name="Liu D."/>
            <person name="Wang J."/>
            <person name="Sun H."/>
            <person name="Zhang C."/>
            <person name="Fan H."/>
            <person name="Li D."/>
            <person name="Dong L."/>
            <person name="Tao Y."/>
            <person name="Gao C."/>
            <person name="Wu H."/>
            <person name="Li Y."/>
            <person name="Cui Y."/>
            <person name="Guo X."/>
            <person name="Zheng S."/>
            <person name="Wang B."/>
            <person name="Yu K."/>
            <person name="Liang Q."/>
            <person name="Yang W."/>
            <person name="Lou X."/>
            <person name="Chen J."/>
            <person name="Feng M."/>
            <person name="Jian J."/>
            <person name="Zhang X."/>
            <person name="Luo G."/>
            <person name="Jiang Y."/>
            <person name="Liu J."/>
            <person name="Wang Z."/>
            <person name="Sha Y."/>
            <person name="Zhang B."/>
            <person name="Wu H."/>
            <person name="Tang D."/>
            <person name="Shen Q."/>
            <person name="Xue P."/>
            <person name="Zou S."/>
            <person name="Wang X."/>
            <person name="Liu X."/>
            <person name="Wang F."/>
            <person name="Yang Y."/>
            <person name="An X."/>
            <person name="Dong Z."/>
            <person name="Zhang K."/>
            <person name="Zhang X."/>
            <person name="Luo M.C."/>
            <person name="Dvorak J."/>
            <person name="Tong Y."/>
            <person name="Wang J."/>
            <person name="Yang H."/>
            <person name="Li Z."/>
            <person name="Wang D."/>
            <person name="Zhang A."/>
            <person name="Wang J."/>
        </authorList>
    </citation>
    <scope>NUCLEOTIDE SEQUENCE</scope>
    <source>
        <strain evidence="3">cv. G1812</strain>
    </source>
</reference>
<feature type="domain" description="Reverse transcriptase Ty1/copia-type" evidence="1">
    <location>
        <begin position="2"/>
        <end position="103"/>
    </location>
</feature>
<reference evidence="2" key="3">
    <citation type="submission" date="2022-06" db="UniProtKB">
        <authorList>
            <consortium name="EnsemblPlants"/>
        </authorList>
    </citation>
    <scope>IDENTIFICATION</scope>
</reference>